<dbReference type="EMBL" id="LQOJ01000048">
    <property type="protein sequence ID" value="ORV00925.1"/>
    <property type="molecule type" value="Genomic_DNA"/>
</dbReference>
<evidence type="ECO:0000313" key="2">
    <source>
        <dbReference type="Proteomes" id="UP000193484"/>
    </source>
</evidence>
<sequence>MAGKEIDRVRASSAWSVVRQHPGMTLFAASPALLACAAVWLLAGSGWALLLALVLVVGGGVALLARRG</sequence>
<keyword evidence="2" id="KW-1185">Reference proteome</keyword>
<name>A0A1X1R7L7_MYCFA</name>
<protein>
    <submittedName>
        <fullName evidence="1">Uncharacterized protein</fullName>
    </submittedName>
</protein>
<organism evidence="1 2">
    <name type="scientific">Mycolicibacterium fallax</name>
    <name type="common">Mycobacterium fallax</name>
    <dbReference type="NCBI Taxonomy" id="1793"/>
    <lineage>
        <taxon>Bacteria</taxon>
        <taxon>Bacillati</taxon>
        <taxon>Actinomycetota</taxon>
        <taxon>Actinomycetes</taxon>
        <taxon>Mycobacteriales</taxon>
        <taxon>Mycobacteriaceae</taxon>
        <taxon>Mycolicibacterium</taxon>
    </lineage>
</organism>
<dbReference type="RefSeq" id="WP_085097972.1">
    <property type="nucleotide sequence ID" value="NZ_AP022603.1"/>
</dbReference>
<dbReference type="AlphaFoldDB" id="A0A1X1R7L7"/>
<evidence type="ECO:0000313" key="1">
    <source>
        <dbReference type="EMBL" id="ORV00925.1"/>
    </source>
</evidence>
<dbReference type="Proteomes" id="UP000193484">
    <property type="component" value="Unassembled WGS sequence"/>
</dbReference>
<dbReference type="STRING" id="1793.AWC04_14705"/>
<accession>A0A1X1R7L7</accession>
<proteinExistence type="predicted"/>
<gene>
    <name evidence="1" type="ORF">AWC04_14705</name>
</gene>
<reference evidence="1 2" key="1">
    <citation type="submission" date="2016-01" db="EMBL/GenBank/DDBJ databases">
        <title>The new phylogeny of the genus Mycobacterium.</title>
        <authorList>
            <person name="Tarcisio F."/>
            <person name="Conor M."/>
            <person name="Antonella G."/>
            <person name="Elisabetta G."/>
            <person name="Giulia F.S."/>
            <person name="Sara T."/>
            <person name="Anna F."/>
            <person name="Clotilde B."/>
            <person name="Roberto B."/>
            <person name="Veronica D.S."/>
            <person name="Fabio R."/>
            <person name="Monica P."/>
            <person name="Olivier J."/>
            <person name="Enrico T."/>
            <person name="Nicola S."/>
        </authorList>
    </citation>
    <scope>NUCLEOTIDE SEQUENCE [LARGE SCALE GENOMIC DNA]</scope>
    <source>
        <strain evidence="1 2">DSM 44179</strain>
    </source>
</reference>
<comment type="caution">
    <text evidence="1">The sequence shown here is derived from an EMBL/GenBank/DDBJ whole genome shotgun (WGS) entry which is preliminary data.</text>
</comment>